<dbReference type="Proteomes" id="UP000276215">
    <property type="component" value="Unassembled WGS sequence"/>
</dbReference>
<dbReference type="AlphaFoldDB" id="A0A3N4K256"/>
<evidence type="ECO:0000313" key="1">
    <source>
        <dbReference type="EMBL" id="RPB03272.1"/>
    </source>
</evidence>
<name>A0A3N4K256_9PEZI</name>
<proteinExistence type="predicted"/>
<reference evidence="1 2" key="1">
    <citation type="journal article" date="2018" name="Nat. Ecol. Evol.">
        <title>Pezizomycetes genomes reveal the molecular basis of ectomycorrhizal truffle lifestyle.</title>
        <authorList>
            <person name="Murat C."/>
            <person name="Payen T."/>
            <person name="Noel B."/>
            <person name="Kuo A."/>
            <person name="Morin E."/>
            <person name="Chen J."/>
            <person name="Kohler A."/>
            <person name="Krizsan K."/>
            <person name="Balestrini R."/>
            <person name="Da Silva C."/>
            <person name="Montanini B."/>
            <person name="Hainaut M."/>
            <person name="Levati E."/>
            <person name="Barry K.W."/>
            <person name="Belfiori B."/>
            <person name="Cichocki N."/>
            <person name="Clum A."/>
            <person name="Dockter R.B."/>
            <person name="Fauchery L."/>
            <person name="Guy J."/>
            <person name="Iotti M."/>
            <person name="Le Tacon F."/>
            <person name="Lindquist E.A."/>
            <person name="Lipzen A."/>
            <person name="Malagnac F."/>
            <person name="Mello A."/>
            <person name="Molinier V."/>
            <person name="Miyauchi S."/>
            <person name="Poulain J."/>
            <person name="Riccioni C."/>
            <person name="Rubini A."/>
            <person name="Sitrit Y."/>
            <person name="Splivallo R."/>
            <person name="Traeger S."/>
            <person name="Wang M."/>
            <person name="Zifcakova L."/>
            <person name="Wipf D."/>
            <person name="Zambonelli A."/>
            <person name="Paolocci F."/>
            <person name="Nowrousian M."/>
            <person name="Ottonello S."/>
            <person name="Baldrian P."/>
            <person name="Spatafora J.W."/>
            <person name="Henrissat B."/>
            <person name="Nagy L.G."/>
            <person name="Aury J.M."/>
            <person name="Wincker P."/>
            <person name="Grigoriev I.V."/>
            <person name="Bonfante P."/>
            <person name="Martin F.M."/>
        </authorList>
    </citation>
    <scope>NUCLEOTIDE SEQUENCE [LARGE SCALE GENOMIC DNA]</scope>
    <source>
        <strain evidence="1 2">120613-1</strain>
    </source>
</reference>
<gene>
    <name evidence="1" type="ORF">L873DRAFT_224531</name>
</gene>
<keyword evidence="2" id="KW-1185">Reference proteome</keyword>
<organism evidence="1 2">
    <name type="scientific">Choiromyces venosus 120613-1</name>
    <dbReference type="NCBI Taxonomy" id="1336337"/>
    <lineage>
        <taxon>Eukaryota</taxon>
        <taxon>Fungi</taxon>
        <taxon>Dikarya</taxon>
        <taxon>Ascomycota</taxon>
        <taxon>Pezizomycotina</taxon>
        <taxon>Pezizomycetes</taxon>
        <taxon>Pezizales</taxon>
        <taxon>Tuberaceae</taxon>
        <taxon>Choiromyces</taxon>
    </lineage>
</organism>
<accession>A0A3N4K256</accession>
<protein>
    <submittedName>
        <fullName evidence="1">Uncharacterized protein</fullName>
    </submittedName>
</protein>
<dbReference type="EMBL" id="ML120363">
    <property type="protein sequence ID" value="RPB03272.1"/>
    <property type="molecule type" value="Genomic_DNA"/>
</dbReference>
<sequence length="70" mass="7989">MIKGMLYCTAMSCLYCTVRIYAWFTVKTGIIGPHARTLELPFLVRSAVFFFLSVSVEGRKRVFLAVFFSP</sequence>
<evidence type="ECO:0000313" key="2">
    <source>
        <dbReference type="Proteomes" id="UP000276215"/>
    </source>
</evidence>